<sequence>MTTVTQATRLIKVGAEGQANTYPVYLSQVRTDNPNTSFPDECDSDYLATLGYFPVADVAQPAGDVVTEGDPAFANGVWSQAWVVRSFTADEVAANLASTKSAMMDDINNKLDAALQKGFQFAFSDTPGHVQLRDGDRGNIASARIRADALTTQGTTDPVMPFRDWENVTHMCTPAQIVSLSDAAYEAYLGFLGAGWTLKDAVTKAATAADLPAVPAEITLPQS</sequence>
<protein>
    <recommendedName>
        <fullName evidence="1">DUF4376 domain-containing protein</fullName>
    </recommendedName>
</protein>
<dbReference type="Pfam" id="PF14301">
    <property type="entry name" value="DUF4376"/>
    <property type="match status" value="1"/>
</dbReference>
<dbReference type="InterPro" id="IPR025484">
    <property type="entry name" value="DUF4376"/>
</dbReference>
<evidence type="ECO:0000313" key="2">
    <source>
        <dbReference type="EMBL" id="XBS47643.1"/>
    </source>
</evidence>
<reference evidence="2" key="1">
    <citation type="submission" date="2024-05" db="EMBL/GenBank/DDBJ databases">
        <title>Isolation and characterization of the novel Burkholderia jumbo bacteriophage Surprise13.</title>
        <authorList>
            <person name="Supina B.S.I."/>
            <person name="Dennis J."/>
        </authorList>
    </citation>
    <scope>NUCLEOTIDE SEQUENCE</scope>
</reference>
<evidence type="ECO:0000259" key="1">
    <source>
        <dbReference type="Pfam" id="PF14301"/>
    </source>
</evidence>
<feature type="domain" description="DUF4376" evidence="1">
    <location>
        <begin position="100"/>
        <end position="210"/>
    </location>
</feature>
<gene>
    <name evidence="2" type="ORF">SURPRISE13_172</name>
</gene>
<proteinExistence type="predicted"/>
<name>A0AAU7PHC8_9VIRU</name>
<accession>A0AAU7PHC8</accession>
<dbReference type="EMBL" id="PP856017">
    <property type="protein sequence ID" value="XBS47643.1"/>
    <property type="molecule type" value="Genomic_DNA"/>
</dbReference>
<organism evidence="2">
    <name type="scientific">Burkholderia phage vB_BgluM-SURPRISE13</name>
    <dbReference type="NCBI Taxonomy" id="3159457"/>
    <lineage>
        <taxon>Viruses</taxon>
    </lineage>
</organism>